<feature type="non-terminal residue" evidence="1">
    <location>
        <position position="76"/>
    </location>
</feature>
<accession>X1VS89</accession>
<comment type="caution">
    <text evidence="1">The sequence shown here is derived from an EMBL/GenBank/DDBJ whole genome shotgun (WGS) entry which is preliminary data.</text>
</comment>
<reference evidence="1" key="1">
    <citation type="journal article" date="2014" name="Front. Microbiol.">
        <title>High frequency of phylogenetically diverse reductive dehalogenase-homologous genes in deep subseafloor sedimentary metagenomes.</title>
        <authorList>
            <person name="Kawai M."/>
            <person name="Futagami T."/>
            <person name="Toyoda A."/>
            <person name="Takaki Y."/>
            <person name="Nishi S."/>
            <person name="Hori S."/>
            <person name="Arai W."/>
            <person name="Tsubouchi T."/>
            <person name="Morono Y."/>
            <person name="Uchiyama I."/>
            <person name="Ito T."/>
            <person name="Fujiyama A."/>
            <person name="Inagaki F."/>
            <person name="Takami H."/>
        </authorList>
    </citation>
    <scope>NUCLEOTIDE SEQUENCE</scope>
    <source>
        <strain evidence="1">Expedition CK06-06</strain>
    </source>
</reference>
<sequence>NEIINIIKLLKLVWPPKDNNFNKVEDEVDNYIKSNKNSEVILIIENDILIAHTKTFLRKIFYNNNSLEVMALSGVC</sequence>
<gene>
    <name evidence="1" type="ORF">S12H4_62591</name>
</gene>
<name>X1VS89_9ZZZZ</name>
<evidence type="ECO:0000313" key="1">
    <source>
        <dbReference type="EMBL" id="GAJ19991.1"/>
    </source>
</evidence>
<feature type="non-terminal residue" evidence="1">
    <location>
        <position position="1"/>
    </location>
</feature>
<proteinExistence type="predicted"/>
<protein>
    <submittedName>
        <fullName evidence="1">Uncharacterized protein</fullName>
    </submittedName>
</protein>
<dbReference type="AlphaFoldDB" id="X1VS89"/>
<dbReference type="EMBL" id="BARW01042067">
    <property type="protein sequence ID" value="GAJ19991.1"/>
    <property type="molecule type" value="Genomic_DNA"/>
</dbReference>
<organism evidence="1">
    <name type="scientific">marine sediment metagenome</name>
    <dbReference type="NCBI Taxonomy" id="412755"/>
    <lineage>
        <taxon>unclassified sequences</taxon>
        <taxon>metagenomes</taxon>
        <taxon>ecological metagenomes</taxon>
    </lineage>
</organism>